<dbReference type="PROSITE" id="PS50271">
    <property type="entry name" value="ZF_UBP"/>
    <property type="match status" value="1"/>
</dbReference>
<comment type="subcellular location">
    <subcellularLocation>
        <location evidence="1">Nucleus</location>
    </subcellularLocation>
</comment>
<evidence type="ECO:0000256" key="3">
    <source>
        <dbReference type="ARBA" id="ARBA00022723"/>
    </source>
</evidence>
<keyword evidence="7" id="KW-0508">mRNA splicing</keyword>
<evidence type="ECO:0000256" key="8">
    <source>
        <dbReference type="ARBA" id="ARBA00023242"/>
    </source>
</evidence>
<evidence type="ECO:0000256" key="7">
    <source>
        <dbReference type="ARBA" id="ARBA00023187"/>
    </source>
</evidence>
<dbReference type="CDD" id="cd02669">
    <property type="entry name" value="Peptidase_C19M"/>
    <property type="match status" value="1"/>
</dbReference>
<keyword evidence="8" id="KW-0539">Nucleus</keyword>
<dbReference type="SMART" id="SM00290">
    <property type="entry name" value="ZnF_UBP"/>
    <property type="match status" value="1"/>
</dbReference>
<protein>
    <submittedName>
        <fullName evidence="13">Spindle pole body protein</fullName>
    </submittedName>
</protein>
<keyword evidence="2" id="KW-0507">mRNA processing</keyword>
<dbReference type="PROSITE" id="PS50235">
    <property type="entry name" value="USP_3"/>
    <property type="match status" value="1"/>
</dbReference>
<dbReference type="Gene3D" id="3.90.70.10">
    <property type="entry name" value="Cysteine proteinases"/>
    <property type="match status" value="1"/>
</dbReference>
<evidence type="ECO:0000256" key="1">
    <source>
        <dbReference type="ARBA" id="ARBA00004123"/>
    </source>
</evidence>
<dbReference type="InterPro" id="IPR013083">
    <property type="entry name" value="Znf_RING/FYVE/PHD"/>
</dbReference>
<feature type="domain" description="USP" evidence="11">
    <location>
        <begin position="206"/>
        <end position="556"/>
    </location>
</feature>
<dbReference type="InterPro" id="IPR001394">
    <property type="entry name" value="Peptidase_C19_UCH"/>
</dbReference>
<evidence type="ECO:0000259" key="11">
    <source>
        <dbReference type="PROSITE" id="PS50235"/>
    </source>
</evidence>
<feature type="domain" description="UBP-type" evidence="12">
    <location>
        <begin position="83"/>
        <end position="180"/>
    </location>
</feature>
<dbReference type="PANTHER" id="PTHR21646:SF16">
    <property type="entry name" value="U4_U6.U5 TRI-SNRNP-ASSOCIATED PROTEIN 2"/>
    <property type="match status" value="1"/>
</dbReference>
<dbReference type="GO" id="GO:0004843">
    <property type="term" value="F:cysteine-type deubiquitinase activity"/>
    <property type="evidence" value="ECO:0007669"/>
    <property type="project" value="InterPro"/>
</dbReference>
<feature type="region of interest" description="Disordered" evidence="10">
    <location>
        <begin position="1"/>
        <end position="28"/>
    </location>
</feature>
<dbReference type="GO" id="GO:0005681">
    <property type="term" value="C:spliceosomal complex"/>
    <property type="evidence" value="ECO:0007669"/>
    <property type="project" value="UniProtKB-KW"/>
</dbReference>
<accession>A0A0F7SHW3</accession>
<evidence type="ECO:0000256" key="2">
    <source>
        <dbReference type="ARBA" id="ARBA00022664"/>
    </source>
</evidence>
<reference evidence="13" key="1">
    <citation type="submission" date="2014-08" db="EMBL/GenBank/DDBJ databases">
        <authorList>
            <person name="Sharma Rahul"/>
            <person name="Thines Marco"/>
        </authorList>
    </citation>
    <scope>NUCLEOTIDE SEQUENCE</scope>
</reference>
<keyword evidence="4" id="KW-0747">Spliceosome</keyword>
<dbReference type="InterPro" id="IPR001607">
    <property type="entry name" value="Znf_UBP"/>
</dbReference>
<evidence type="ECO:0000256" key="6">
    <source>
        <dbReference type="ARBA" id="ARBA00022833"/>
    </source>
</evidence>
<dbReference type="SUPFAM" id="SSF57850">
    <property type="entry name" value="RING/U-box"/>
    <property type="match status" value="1"/>
</dbReference>
<feature type="compositionally biased region" description="Polar residues" evidence="10">
    <location>
        <begin position="482"/>
        <end position="495"/>
    </location>
</feature>
<keyword evidence="5 9" id="KW-0863">Zinc-finger</keyword>
<dbReference type="PANTHER" id="PTHR21646">
    <property type="entry name" value="UBIQUITIN CARBOXYL-TERMINAL HYDROLASE"/>
    <property type="match status" value="1"/>
</dbReference>
<evidence type="ECO:0000256" key="4">
    <source>
        <dbReference type="ARBA" id="ARBA00022728"/>
    </source>
</evidence>
<evidence type="ECO:0000256" key="10">
    <source>
        <dbReference type="SAM" id="MobiDB-lite"/>
    </source>
</evidence>
<evidence type="ECO:0000259" key="12">
    <source>
        <dbReference type="PROSITE" id="PS50271"/>
    </source>
</evidence>
<dbReference type="EMBL" id="LN483345">
    <property type="protein sequence ID" value="CDZ98561.1"/>
    <property type="molecule type" value="Genomic_DNA"/>
</dbReference>
<dbReference type="GO" id="GO:0008270">
    <property type="term" value="F:zinc ion binding"/>
    <property type="evidence" value="ECO:0007669"/>
    <property type="project" value="UniProtKB-KW"/>
</dbReference>
<dbReference type="GO" id="GO:0016579">
    <property type="term" value="P:protein deubiquitination"/>
    <property type="evidence" value="ECO:0007669"/>
    <property type="project" value="InterPro"/>
</dbReference>
<dbReference type="InterPro" id="IPR033809">
    <property type="entry name" value="USP39"/>
</dbReference>
<evidence type="ECO:0000256" key="9">
    <source>
        <dbReference type="PROSITE-ProRule" id="PRU00502"/>
    </source>
</evidence>
<name>A0A0F7SHW3_PHARH</name>
<evidence type="ECO:0000313" key="13">
    <source>
        <dbReference type="EMBL" id="CDZ98561.1"/>
    </source>
</evidence>
<dbReference type="InterPro" id="IPR038765">
    <property type="entry name" value="Papain-like_cys_pep_sf"/>
</dbReference>
<evidence type="ECO:0000256" key="5">
    <source>
        <dbReference type="ARBA" id="ARBA00022771"/>
    </source>
</evidence>
<dbReference type="Pfam" id="PF00443">
    <property type="entry name" value="UCH"/>
    <property type="match status" value="1"/>
</dbReference>
<dbReference type="InterPro" id="IPR050185">
    <property type="entry name" value="Ub_carboxyl-term_hydrolase"/>
</dbReference>
<keyword evidence="6" id="KW-0862">Zinc</keyword>
<keyword evidence="3" id="KW-0479">Metal-binding</keyword>
<dbReference type="SUPFAM" id="SSF54001">
    <property type="entry name" value="Cysteine proteinases"/>
    <property type="match status" value="1"/>
</dbReference>
<feature type="region of interest" description="Disordered" evidence="10">
    <location>
        <begin position="58"/>
        <end position="77"/>
    </location>
</feature>
<organism evidence="13">
    <name type="scientific">Phaffia rhodozyma</name>
    <name type="common">Yeast</name>
    <name type="synonym">Xanthophyllomyces dendrorhous</name>
    <dbReference type="NCBI Taxonomy" id="264483"/>
    <lineage>
        <taxon>Eukaryota</taxon>
        <taxon>Fungi</taxon>
        <taxon>Dikarya</taxon>
        <taxon>Basidiomycota</taxon>
        <taxon>Agaricomycotina</taxon>
        <taxon>Tremellomycetes</taxon>
        <taxon>Cystofilobasidiales</taxon>
        <taxon>Mrakiaceae</taxon>
        <taxon>Phaffia</taxon>
    </lineage>
</organism>
<feature type="region of interest" description="Disordered" evidence="10">
    <location>
        <begin position="482"/>
        <end position="505"/>
    </location>
</feature>
<sequence length="566" mass="63781">MSPVAKRARLEEPETNLDKPQPSEVPSATTVVIPVTTETHKADQEIGKVVEEKSLDDNINGDISSEDEAEEVYREDASDQKARTDLYLDTINREMLDFDFEKLCSVSLSNNNVYCCLVDGKYFQGRGKNSWAYKHSVNEGKHVFLKLDTEEFFILPDGYKVSDPSLEDIIKVLAPRYTHPQISRLSYLPSSPSYDLSARPYLPGYIGLNNIKANDYENVIIHSLLHVPPLRDFFLAPDNKLLQPESKPTELVKKFAELARKVWNPDLFKAQVSPHELLQEVSVASEGKFKVTKQGDPIEFLGWLLNRLHKDLGGSRKKNSSIIYKTFQGDLKIETQQYMVKADSGGSKRPQFDIGRETTTATPPFLFLALDLPRPPLFQDSVEKNIIPQVSLASILAKYDGNTTQEFGDQLKRHKLTRLPPYLILHTKRFTKNNFVEDKNPTIVNFPLRGVDMHDYVEPLPAAPHSTVYDLLINIPYESSSASTTTKVGSATATNPKKKQQLADGLDNPRWKVHLRAGGGGGDGEKWFSIEDLRVDEVQREMVFLGETVLQIWQRRDLGPNGAGLV</sequence>
<dbReference type="Gene3D" id="3.30.40.10">
    <property type="entry name" value="Zinc/RING finger domain, C3HC4 (zinc finger)"/>
    <property type="match status" value="1"/>
</dbReference>
<dbReference type="Pfam" id="PF02148">
    <property type="entry name" value="zf-UBP"/>
    <property type="match status" value="1"/>
</dbReference>
<dbReference type="InterPro" id="IPR028889">
    <property type="entry name" value="USP"/>
</dbReference>
<dbReference type="AlphaFoldDB" id="A0A0F7SHW3"/>
<dbReference type="GO" id="GO:0000245">
    <property type="term" value="P:spliceosomal complex assembly"/>
    <property type="evidence" value="ECO:0007669"/>
    <property type="project" value="InterPro"/>
</dbReference>
<proteinExistence type="predicted"/>